<dbReference type="AlphaFoldDB" id="A0A517P996"/>
<feature type="binding site" evidence="4">
    <location>
        <begin position="3"/>
        <end position="7"/>
    </location>
    <ligand>
        <name>ATP</name>
        <dbReference type="ChEBI" id="CHEBI:30616"/>
    </ligand>
</feature>
<comment type="cofactor">
    <cofactor evidence="5">
        <name>Mg(2+)</name>
        <dbReference type="ChEBI" id="CHEBI:18420"/>
    </cofactor>
</comment>
<keyword evidence="2 4" id="KW-0547">Nucleotide-binding</keyword>
<proteinExistence type="inferred from homology"/>
<dbReference type="SUPFAM" id="SSF100950">
    <property type="entry name" value="NagB/RpiA/CoA transferase-like"/>
    <property type="match status" value="1"/>
</dbReference>
<dbReference type="InterPro" id="IPR037171">
    <property type="entry name" value="NagB/RpiA_transferase-like"/>
</dbReference>
<feature type="binding site" evidence="4">
    <location>
        <begin position="134"/>
        <end position="142"/>
    </location>
    <ligand>
        <name>ATP</name>
        <dbReference type="ChEBI" id="CHEBI:30616"/>
    </ligand>
</feature>
<evidence type="ECO:0000256" key="3">
    <source>
        <dbReference type="ARBA" id="ARBA00022840"/>
    </source>
</evidence>
<keyword evidence="5" id="KW-0460">Magnesium</keyword>
<evidence type="ECO:0000256" key="2">
    <source>
        <dbReference type="ARBA" id="ARBA00022741"/>
    </source>
</evidence>
<feature type="binding site" evidence="4">
    <location>
        <position position="47"/>
    </location>
    <ligand>
        <name>substrate</name>
    </ligand>
</feature>
<keyword evidence="6" id="KW-0436">Ligase</keyword>
<dbReference type="GO" id="GO:0009396">
    <property type="term" value="P:folic acid-containing compound biosynthetic process"/>
    <property type="evidence" value="ECO:0007669"/>
    <property type="project" value="TreeGrafter"/>
</dbReference>
<dbReference type="GO" id="GO:0030272">
    <property type="term" value="F:5-formyltetrahydrofolate cyclo-ligase activity"/>
    <property type="evidence" value="ECO:0007669"/>
    <property type="project" value="UniProtKB-EC"/>
</dbReference>
<keyword evidence="3 4" id="KW-0067">ATP-binding</keyword>
<sequence>MDKAEIRSEAFRRRKAQAEKEEVSARILDRVRALPEYRQARIVLYYVDARSEVRTKAALPTALADGKTVLVPWCNDEGRLELFRLTDMSELELGMYDILEPAPRLRRRPDRVALAKDLDFALIPGVAFDDRGGRVGHGKGYYDKLLEGVRPDCPLVAPVFECQLFDRVPTDDHDVYMDFVVTEERVLEGLGRAG</sequence>
<dbReference type="EMBL" id="CP036265">
    <property type="protein sequence ID" value="QDT15949.1"/>
    <property type="molecule type" value="Genomic_DNA"/>
</dbReference>
<keyword evidence="7" id="KW-1185">Reference proteome</keyword>
<dbReference type="PANTHER" id="PTHR23407">
    <property type="entry name" value="ATPASE INHIBITOR/5-FORMYLTETRAHYDROFOLATE CYCLO-LIGASE"/>
    <property type="match status" value="1"/>
</dbReference>
<keyword evidence="5" id="KW-0479">Metal-binding</keyword>
<dbReference type="PIRSF" id="PIRSF006806">
    <property type="entry name" value="FTHF_cligase"/>
    <property type="match status" value="1"/>
</dbReference>
<dbReference type="Proteomes" id="UP000318741">
    <property type="component" value="Chromosome"/>
</dbReference>
<evidence type="ECO:0000256" key="1">
    <source>
        <dbReference type="ARBA" id="ARBA00010638"/>
    </source>
</evidence>
<dbReference type="Gene3D" id="3.40.50.10420">
    <property type="entry name" value="NagB/RpiA/CoA transferase-like"/>
    <property type="match status" value="1"/>
</dbReference>
<evidence type="ECO:0000256" key="5">
    <source>
        <dbReference type="RuleBase" id="RU361279"/>
    </source>
</evidence>
<dbReference type="OrthoDB" id="9801938at2"/>
<evidence type="ECO:0000313" key="7">
    <source>
        <dbReference type="Proteomes" id="UP000318741"/>
    </source>
</evidence>
<dbReference type="PANTHER" id="PTHR23407:SF1">
    <property type="entry name" value="5-FORMYLTETRAHYDROFOLATE CYCLO-LIGASE"/>
    <property type="match status" value="1"/>
</dbReference>
<feature type="binding site" evidence="4">
    <location>
        <position position="52"/>
    </location>
    <ligand>
        <name>substrate</name>
    </ligand>
</feature>
<comment type="catalytic activity">
    <reaction evidence="5">
        <text>(6S)-5-formyl-5,6,7,8-tetrahydrofolate + ATP = (6R)-5,10-methenyltetrahydrofolate + ADP + phosphate</text>
        <dbReference type="Rhea" id="RHEA:10488"/>
        <dbReference type="ChEBI" id="CHEBI:30616"/>
        <dbReference type="ChEBI" id="CHEBI:43474"/>
        <dbReference type="ChEBI" id="CHEBI:57455"/>
        <dbReference type="ChEBI" id="CHEBI:57457"/>
        <dbReference type="ChEBI" id="CHEBI:456216"/>
        <dbReference type="EC" id="6.3.3.2"/>
    </reaction>
</comment>
<dbReference type="InterPro" id="IPR002698">
    <property type="entry name" value="FTHF_cligase"/>
</dbReference>
<dbReference type="Pfam" id="PF01812">
    <property type="entry name" value="5-FTHF_cyc-lig"/>
    <property type="match status" value="1"/>
</dbReference>
<evidence type="ECO:0000313" key="6">
    <source>
        <dbReference type="EMBL" id="QDT15949.1"/>
    </source>
</evidence>
<dbReference type="GO" id="GO:0005524">
    <property type="term" value="F:ATP binding"/>
    <property type="evidence" value="ECO:0007669"/>
    <property type="project" value="UniProtKB-KW"/>
</dbReference>
<evidence type="ECO:0000256" key="4">
    <source>
        <dbReference type="PIRSR" id="PIRSR006806-1"/>
    </source>
</evidence>
<protein>
    <recommendedName>
        <fullName evidence="5">5-formyltetrahydrofolate cyclo-ligase</fullName>
        <ecNumber evidence="5">6.3.3.2</ecNumber>
    </recommendedName>
</protein>
<dbReference type="RefSeq" id="WP_145358841.1">
    <property type="nucleotide sequence ID" value="NZ_CP036265.1"/>
</dbReference>
<dbReference type="InterPro" id="IPR024185">
    <property type="entry name" value="FTHF_cligase-like_sf"/>
</dbReference>
<gene>
    <name evidence="6" type="ORF">CA12_20470</name>
</gene>
<name>A0A517P996_9PLAN</name>
<dbReference type="NCBIfam" id="TIGR02727">
    <property type="entry name" value="MTHFS_bact"/>
    <property type="match status" value="1"/>
</dbReference>
<dbReference type="EC" id="6.3.3.2" evidence="5"/>
<reference evidence="6 7" key="1">
    <citation type="submission" date="2019-02" db="EMBL/GenBank/DDBJ databases">
        <title>Deep-cultivation of Planctomycetes and their phenomic and genomic characterization uncovers novel biology.</title>
        <authorList>
            <person name="Wiegand S."/>
            <person name="Jogler M."/>
            <person name="Boedeker C."/>
            <person name="Pinto D."/>
            <person name="Vollmers J."/>
            <person name="Rivas-Marin E."/>
            <person name="Kohn T."/>
            <person name="Peeters S.H."/>
            <person name="Heuer A."/>
            <person name="Rast P."/>
            <person name="Oberbeckmann S."/>
            <person name="Bunk B."/>
            <person name="Jeske O."/>
            <person name="Meyerdierks A."/>
            <person name="Storesund J.E."/>
            <person name="Kallscheuer N."/>
            <person name="Luecker S."/>
            <person name="Lage O.M."/>
            <person name="Pohl T."/>
            <person name="Merkel B.J."/>
            <person name="Hornburger P."/>
            <person name="Mueller R.-W."/>
            <person name="Bruemmer F."/>
            <person name="Labrenz M."/>
            <person name="Spormann A.M."/>
            <person name="Op den Camp H."/>
            <person name="Overmann J."/>
            <person name="Amann R."/>
            <person name="Jetten M.S.M."/>
            <person name="Mascher T."/>
            <person name="Medema M.H."/>
            <person name="Devos D.P."/>
            <person name="Kaster A.-K."/>
            <person name="Ovreas L."/>
            <person name="Rohde M."/>
            <person name="Galperin M.Y."/>
            <person name="Jogler C."/>
        </authorList>
    </citation>
    <scope>NUCLEOTIDE SEQUENCE [LARGE SCALE GENOMIC DNA]</scope>
    <source>
        <strain evidence="6 7">CA12</strain>
    </source>
</reference>
<comment type="similarity">
    <text evidence="1 5">Belongs to the 5-formyltetrahydrofolate cyclo-ligase family.</text>
</comment>
<organism evidence="6 7">
    <name type="scientific">Alienimonas californiensis</name>
    <dbReference type="NCBI Taxonomy" id="2527989"/>
    <lineage>
        <taxon>Bacteria</taxon>
        <taxon>Pseudomonadati</taxon>
        <taxon>Planctomycetota</taxon>
        <taxon>Planctomycetia</taxon>
        <taxon>Planctomycetales</taxon>
        <taxon>Planctomycetaceae</taxon>
        <taxon>Alienimonas</taxon>
    </lineage>
</organism>
<accession>A0A517P996</accession>
<dbReference type="GO" id="GO:0046872">
    <property type="term" value="F:metal ion binding"/>
    <property type="evidence" value="ECO:0007669"/>
    <property type="project" value="UniProtKB-KW"/>
</dbReference>
<dbReference type="GO" id="GO:0035999">
    <property type="term" value="P:tetrahydrofolate interconversion"/>
    <property type="evidence" value="ECO:0007669"/>
    <property type="project" value="TreeGrafter"/>
</dbReference>
<dbReference type="KEGG" id="acaf:CA12_20470"/>